<dbReference type="InterPro" id="IPR003344">
    <property type="entry name" value="Big_1_dom"/>
</dbReference>
<dbReference type="EMBL" id="JAVDYF010000001">
    <property type="protein sequence ID" value="MDR7353592.1"/>
    <property type="molecule type" value="Genomic_DNA"/>
</dbReference>
<dbReference type="Gene3D" id="2.60.40.10">
    <property type="entry name" value="Immunoglobulins"/>
    <property type="match status" value="1"/>
</dbReference>
<protein>
    <submittedName>
        <fullName evidence="5">Protocatechuate 3,4-dioxygenase beta subunit</fullName>
    </submittedName>
</protein>
<name>A0ABU2B4P8_9CORY</name>
<feature type="region of interest" description="Disordered" evidence="1">
    <location>
        <begin position="24"/>
        <end position="89"/>
    </location>
</feature>
<keyword evidence="6" id="KW-1185">Reference proteome</keyword>
<comment type="caution">
    <text evidence="5">The sequence shown here is derived from an EMBL/GenBank/DDBJ whole genome shotgun (WGS) entry which is preliminary data.</text>
</comment>
<dbReference type="PROSITE" id="PS50194">
    <property type="entry name" value="FILAMIN_REPEAT"/>
    <property type="match status" value="1"/>
</dbReference>
<evidence type="ECO:0000313" key="6">
    <source>
        <dbReference type="Proteomes" id="UP001183619"/>
    </source>
</evidence>
<feature type="domain" description="Big-1" evidence="4">
    <location>
        <begin position="331"/>
        <end position="422"/>
    </location>
</feature>
<evidence type="ECO:0000313" key="5">
    <source>
        <dbReference type="EMBL" id="MDR7353592.1"/>
    </source>
</evidence>
<dbReference type="InterPro" id="IPR008969">
    <property type="entry name" value="CarboxyPept-like_regulatory"/>
</dbReference>
<dbReference type="InterPro" id="IPR017868">
    <property type="entry name" value="Filamin/ABP280_repeat-like"/>
</dbReference>
<feature type="compositionally biased region" description="Polar residues" evidence="1">
    <location>
        <begin position="80"/>
        <end position="89"/>
    </location>
</feature>
<evidence type="ECO:0000259" key="4">
    <source>
        <dbReference type="PROSITE" id="PS51127"/>
    </source>
</evidence>
<accession>A0ABU2B4P8</accession>
<keyword evidence="2" id="KW-0472">Membrane</keyword>
<dbReference type="SUPFAM" id="SSF49464">
    <property type="entry name" value="Carboxypeptidase regulatory domain-like"/>
    <property type="match status" value="1"/>
</dbReference>
<keyword evidence="2" id="KW-1133">Transmembrane helix</keyword>
<feature type="compositionally biased region" description="Low complexity" evidence="1">
    <location>
        <begin position="55"/>
        <end position="79"/>
    </location>
</feature>
<feature type="chain" id="PRO_5047022235" evidence="3">
    <location>
        <begin position="29"/>
        <end position="725"/>
    </location>
</feature>
<dbReference type="PROSITE" id="PS51127">
    <property type="entry name" value="BIG1"/>
    <property type="match status" value="1"/>
</dbReference>
<feature type="signal peptide" evidence="3">
    <location>
        <begin position="1"/>
        <end position="28"/>
    </location>
</feature>
<organism evidence="5 6">
    <name type="scientific">Corynebacterium felinum</name>
    <dbReference type="NCBI Taxonomy" id="131318"/>
    <lineage>
        <taxon>Bacteria</taxon>
        <taxon>Bacillati</taxon>
        <taxon>Actinomycetota</taxon>
        <taxon>Actinomycetes</taxon>
        <taxon>Mycobacteriales</taxon>
        <taxon>Corynebacteriaceae</taxon>
        <taxon>Corynebacterium</taxon>
    </lineage>
</organism>
<gene>
    <name evidence="5" type="ORF">J2S37_000130</name>
</gene>
<dbReference type="Proteomes" id="UP001183619">
    <property type="component" value="Unassembled WGS sequence"/>
</dbReference>
<evidence type="ECO:0000256" key="3">
    <source>
        <dbReference type="SAM" id="SignalP"/>
    </source>
</evidence>
<feature type="transmembrane region" description="Helical" evidence="2">
    <location>
        <begin position="689"/>
        <end position="710"/>
    </location>
</feature>
<evidence type="ECO:0000256" key="1">
    <source>
        <dbReference type="SAM" id="MobiDB-lite"/>
    </source>
</evidence>
<dbReference type="InterPro" id="IPR013783">
    <property type="entry name" value="Ig-like_fold"/>
</dbReference>
<keyword evidence="3" id="KW-0732">Signal</keyword>
<sequence>MFKPTPRRGMLLALALGLSTIAQPAAHAQDTPHPNNTAPAADRTAPASDPARDGAANADTPADAPADAPSDTAPANPDSQETPTEDTSTKVPLSCYFTFDRGTAVGSAPTGRYLESAGYVFPVTMNITAPSRAVVGQPFSYKVEGARFSIPKKLEYIASGYLSSNSYSLETEEVSRASMRFPAAANTTITGVDIAENTSGVQAQAHAKYAHIAGSDTIDHVSAPKDLDHAGLSGVVGTDSVDVQFPDFTVNMVATSPGEVAPEVISSGIGGFFGGSVAADKAFVSALAQFNYLSSKVEAEANALVRCTPEKGSVKLPSVTVVAATEQVVSQITLNATPAQVHVGKEVTFNGKVTDADGYPVANKEVTLVIGDRTLTVTTNEQGEFSATATATTAGVLSAAAAVGEVTGTTTVAVNSGAIHTFSMDLPETAVEGEEVTVTVHARDDQGRGADVAQIELAVGEEKVTVPAPADGSGAFVHRFIPTAPGALNVTATAPGVQSVAKTVEVTAAPAQVALEVAAQARVGQPVPIKVIVTDKRGERVDAPTMQLTHGTHAVSMDRHDTGMYSATFSPATAGTHELRVSVPKLPVVTATVEVQPAPVVTVDVTEDDGKVTITATAKNEDNSVLAHTPVTIMVGDDKHEGETNEKGEYTLQVAKPLNRVKVTVDVLGSQKETYIGSEGREGSAPHNILLAVLGSIAGVAFIAGIIQWLTKMGIIPAGIGFPRR</sequence>
<proteinExistence type="predicted"/>
<keyword evidence="2" id="KW-0812">Transmembrane</keyword>
<evidence type="ECO:0000256" key="2">
    <source>
        <dbReference type="SAM" id="Phobius"/>
    </source>
</evidence>
<reference evidence="5 6" key="1">
    <citation type="submission" date="2023-07" db="EMBL/GenBank/DDBJ databases">
        <title>Sequencing the genomes of 1000 actinobacteria strains.</title>
        <authorList>
            <person name="Klenk H.-P."/>
        </authorList>
    </citation>
    <scope>NUCLEOTIDE SEQUENCE [LARGE SCALE GENOMIC DNA]</scope>
    <source>
        <strain evidence="5 6">DSM 44508</strain>
    </source>
</reference>
<dbReference type="RefSeq" id="WP_277103350.1">
    <property type="nucleotide sequence ID" value="NZ_BAAAJS010000039.1"/>
</dbReference>